<comment type="cofactor">
    <cofactor evidence="1">
        <name>Zn(2+)</name>
        <dbReference type="ChEBI" id="CHEBI:29105"/>
    </cofactor>
</comment>
<dbReference type="Gene3D" id="3.30.1600.10">
    <property type="entry name" value="SIR2/SIRT2 'Small Domain"/>
    <property type="match status" value="1"/>
</dbReference>
<dbReference type="GO" id="GO:0017136">
    <property type="term" value="F:histone deacetylase activity, NAD-dependent"/>
    <property type="evidence" value="ECO:0007669"/>
    <property type="project" value="TreeGrafter"/>
</dbReference>
<comment type="catalytic activity">
    <reaction evidence="6">
        <text>N(6)-hexadecanoyl-L-lysyl-[protein] + NAD(+) + H2O = 2''-O-hexadecanoyl-ADP-D-ribose + nicotinamide + L-lysyl-[protein]</text>
        <dbReference type="Rhea" id="RHEA:70563"/>
        <dbReference type="Rhea" id="RHEA-COMP:9752"/>
        <dbReference type="Rhea" id="RHEA-COMP:14175"/>
        <dbReference type="ChEBI" id="CHEBI:15377"/>
        <dbReference type="ChEBI" id="CHEBI:17154"/>
        <dbReference type="ChEBI" id="CHEBI:29969"/>
        <dbReference type="ChEBI" id="CHEBI:57540"/>
        <dbReference type="ChEBI" id="CHEBI:138936"/>
        <dbReference type="ChEBI" id="CHEBI:189673"/>
    </reaction>
    <physiologicalReaction direction="left-to-right" evidence="6">
        <dbReference type="Rhea" id="RHEA:70564"/>
    </physiologicalReaction>
</comment>
<feature type="domain" description="Deacetylase sirtuin-type" evidence="11">
    <location>
        <begin position="316"/>
        <end position="600"/>
    </location>
</feature>
<evidence type="ECO:0000256" key="9">
    <source>
        <dbReference type="SAM" id="Coils"/>
    </source>
</evidence>
<feature type="binding site" evidence="8">
    <location>
        <position position="134"/>
    </location>
    <ligand>
        <name>Zn(2+)</name>
        <dbReference type="ChEBI" id="CHEBI:29105"/>
    </ligand>
</feature>
<dbReference type="EnsemblMetazoa" id="Aqu2.1.40935_001">
    <property type="protein sequence ID" value="Aqu2.1.40935_001"/>
    <property type="gene ID" value="Aqu2.1.40935"/>
</dbReference>
<feature type="region of interest" description="Disordered" evidence="10">
    <location>
        <begin position="290"/>
        <end position="314"/>
    </location>
</feature>
<protein>
    <recommendedName>
        <fullName evidence="11">Deacetylase sirtuin-type domain-containing protein</fullName>
    </recommendedName>
</protein>
<feature type="active site" description="Proton acceptor" evidence="8">
    <location>
        <position position="447"/>
    </location>
</feature>
<comment type="catalytic activity">
    <reaction evidence="7">
        <text>N(6)-tetradecanoyl-L-lysyl-[protein] + NAD(+) + H2O = 2''-O-tetradecanoyl-ADP-D-ribose + nicotinamide + L-lysyl-[protein]</text>
        <dbReference type="Rhea" id="RHEA:70567"/>
        <dbReference type="Rhea" id="RHEA-COMP:9752"/>
        <dbReference type="Rhea" id="RHEA-COMP:15437"/>
        <dbReference type="ChEBI" id="CHEBI:15377"/>
        <dbReference type="ChEBI" id="CHEBI:17154"/>
        <dbReference type="ChEBI" id="CHEBI:29969"/>
        <dbReference type="ChEBI" id="CHEBI:57540"/>
        <dbReference type="ChEBI" id="CHEBI:141129"/>
        <dbReference type="ChEBI" id="CHEBI:189674"/>
    </reaction>
    <physiologicalReaction direction="left-to-right" evidence="7">
        <dbReference type="Rhea" id="RHEA:70568"/>
    </physiologicalReaction>
</comment>
<dbReference type="InterPro" id="IPR050134">
    <property type="entry name" value="NAD-dep_sirtuin_deacylases"/>
</dbReference>
<evidence type="ECO:0000256" key="4">
    <source>
        <dbReference type="ARBA" id="ARBA00022833"/>
    </source>
</evidence>
<dbReference type="AlphaFoldDB" id="A0A1X7VM75"/>
<dbReference type="Gene3D" id="3.40.50.1220">
    <property type="entry name" value="TPP-binding domain"/>
    <property type="match status" value="2"/>
</dbReference>
<evidence type="ECO:0000256" key="2">
    <source>
        <dbReference type="ARBA" id="ARBA00022679"/>
    </source>
</evidence>
<accession>A0A1X7VM75</accession>
<dbReference type="InterPro" id="IPR026590">
    <property type="entry name" value="Ssirtuin_cat_dom"/>
</dbReference>
<feature type="compositionally biased region" description="Basic and acidic residues" evidence="10">
    <location>
        <begin position="299"/>
        <end position="314"/>
    </location>
</feature>
<feature type="coiled-coil region" evidence="9">
    <location>
        <begin position="415"/>
        <end position="442"/>
    </location>
</feature>
<feature type="binding site" evidence="8">
    <location>
        <position position="480"/>
    </location>
    <ligand>
        <name>Zn(2+)</name>
        <dbReference type="ChEBI" id="CHEBI:29105"/>
    </ligand>
</feature>
<dbReference type="OrthoDB" id="420264at2759"/>
<organism evidence="12">
    <name type="scientific">Amphimedon queenslandica</name>
    <name type="common">Sponge</name>
    <dbReference type="NCBI Taxonomy" id="400682"/>
    <lineage>
        <taxon>Eukaryota</taxon>
        <taxon>Metazoa</taxon>
        <taxon>Porifera</taxon>
        <taxon>Demospongiae</taxon>
        <taxon>Heteroscleromorpha</taxon>
        <taxon>Haplosclerida</taxon>
        <taxon>Niphatidae</taxon>
        <taxon>Amphimedon</taxon>
    </lineage>
</organism>
<keyword evidence="3 8" id="KW-0479">Metal-binding</keyword>
<evidence type="ECO:0000259" key="11">
    <source>
        <dbReference type="PROSITE" id="PS50305"/>
    </source>
</evidence>
<dbReference type="InterPro" id="IPR029035">
    <property type="entry name" value="DHS-like_NAD/FAD-binding_dom"/>
</dbReference>
<evidence type="ECO:0000256" key="6">
    <source>
        <dbReference type="ARBA" id="ARBA00048378"/>
    </source>
</evidence>
<feature type="compositionally biased region" description="Basic and acidic residues" evidence="10">
    <location>
        <begin position="622"/>
        <end position="634"/>
    </location>
</feature>
<dbReference type="InParanoid" id="A0A1X7VM75"/>
<evidence type="ECO:0000256" key="1">
    <source>
        <dbReference type="ARBA" id="ARBA00001947"/>
    </source>
</evidence>
<sequence>MVQFAVPALTIMGDAREGAATMDFIANIFGFSRQDKVLEEVSLRGIATYIQKLNGKKSIIVMTGAGISTGIPDFRTPGTGLYDNLQQYNLPSPKAIFTLSYFRNVDTLERRAGIAEESLVEAHGTFNSAHCITCGQEYSIEFVKEKIAAPGGLPWCTRKGCARKEEGQDYKGIIKPDVVLFGEGLPQRFTTLSKEDFQKCELLIIIGTSLTVQPFASLHKIVKLDCPRLLINIEKVGEFERSEAGLNFGGSACRDVFFSGSCDDGVKELARELGWEKELMDLYTEGHKSLDAATTQPQPKEEEPMETDQKENRQDKVLEEVSLRGIATYIQKLNGKKSIIVMTGAGISTAAGIPDFRTPGTGLYDNLQQYNLPSPKAIFTLSYFRYHPEPFFCIAKELDPSNFKPTLCHYFIRLLEQKGLLLRNYTQNVDTLERRAGIAEESLVEAHGTFNSAHCITCGQEYSIEFVKEKIAAPGGLPWCTRKGCARKEEGQDYKGIIKPDVVLFGEGLPQRFTTLSKEDFQKCELLIIIGTSLTVQPFASLHKIVQPDCPRLLINNEKVGECEISETSLNFGDNAFRDVFFSGSCDDGVKELARELGWEKELVALHAEGHKSLDAVTVDSQPKEEERTHGTKAERKRKRKDQESGRK</sequence>
<evidence type="ECO:0000256" key="5">
    <source>
        <dbReference type="ARBA" id="ARBA00023027"/>
    </source>
</evidence>
<feature type="region of interest" description="Disordered" evidence="10">
    <location>
        <begin position="615"/>
        <end position="648"/>
    </location>
</feature>
<feature type="active site" description="Proton acceptor" evidence="8">
    <location>
        <position position="123"/>
    </location>
</feature>
<evidence type="ECO:0000256" key="10">
    <source>
        <dbReference type="SAM" id="MobiDB-lite"/>
    </source>
</evidence>
<dbReference type="SUPFAM" id="SSF52467">
    <property type="entry name" value="DHS-like NAD/FAD-binding domain"/>
    <property type="match status" value="2"/>
</dbReference>
<dbReference type="GO" id="GO:0070403">
    <property type="term" value="F:NAD+ binding"/>
    <property type="evidence" value="ECO:0007669"/>
    <property type="project" value="InterPro"/>
</dbReference>
<keyword evidence="5" id="KW-0520">NAD</keyword>
<evidence type="ECO:0000313" key="12">
    <source>
        <dbReference type="EnsemblMetazoa" id="Aqu2.1.40935_001"/>
    </source>
</evidence>
<reference evidence="12" key="1">
    <citation type="submission" date="2017-05" db="UniProtKB">
        <authorList>
            <consortium name="EnsemblMetazoa"/>
        </authorList>
    </citation>
    <scope>IDENTIFICATION</scope>
</reference>
<dbReference type="InterPro" id="IPR003000">
    <property type="entry name" value="Sirtuin"/>
</dbReference>
<keyword evidence="2" id="KW-0808">Transferase</keyword>
<feature type="binding site" evidence="8">
    <location>
        <position position="161"/>
    </location>
    <ligand>
        <name>Zn(2+)</name>
        <dbReference type="ChEBI" id="CHEBI:29105"/>
    </ligand>
</feature>
<evidence type="ECO:0000256" key="7">
    <source>
        <dbReference type="ARBA" id="ARBA00048905"/>
    </source>
</evidence>
<dbReference type="InterPro" id="IPR026591">
    <property type="entry name" value="Sirtuin_cat_small_dom_sf"/>
</dbReference>
<feature type="binding site" evidence="8">
    <location>
        <position position="485"/>
    </location>
    <ligand>
        <name>Zn(2+)</name>
        <dbReference type="ChEBI" id="CHEBI:29105"/>
    </ligand>
</feature>
<dbReference type="PROSITE" id="PS50305">
    <property type="entry name" value="SIRTUIN"/>
    <property type="match status" value="2"/>
</dbReference>
<evidence type="ECO:0000256" key="8">
    <source>
        <dbReference type="PROSITE-ProRule" id="PRU00236"/>
    </source>
</evidence>
<dbReference type="GO" id="GO:0046872">
    <property type="term" value="F:metal ion binding"/>
    <property type="evidence" value="ECO:0007669"/>
    <property type="project" value="UniProtKB-KW"/>
</dbReference>
<dbReference type="STRING" id="400682.A0A1X7VM75"/>
<dbReference type="PANTHER" id="PTHR11085:SF6">
    <property type="entry name" value="NAD-DEPENDENT PROTEIN DEACETYLASE SIRTUIN-2"/>
    <property type="match status" value="1"/>
</dbReference>
<keyword evidence="9" id="KW-0175">Coiled coil</keyword>
<feature type="binding site" evidence="8">
    <location>
        <position position="156"/>
    </location>
    <ligand>
        <name>Zn(2+)</name>
        <dbReference type="ChEBI" id="CHEBI:29105"/>
    </ligand>
</feature>
<dbReference type="GO" id="GO:0005634">
    <property type="term" value="C:nucleus"/>
    <property type="evidence" value="ECO:0007669"/>
    <property type="project" value="TreeGrafter"/>
</dbReference>
<feature type="domain" description="Deacetylase sirtuin-type" evidence="11">
    <location>
        <begin position="36"/>
        <end position="276"/>
    </location>
</feature>
<feature type="binding site" evidence="8">
    <location>
        <position position="455"/>
    </location>
    <ligand>
        <name>Zn(2+)</name>
        <dbReference type="ChEBI" id="CHEBI:29105"/>
    </ligand>
</feature>
<feature type="binding site" evidence="8">
    <location>
        <position position="458"/>
    </location>
    <ligand>
        <name>Zn(2+)</name>
        <dbReference type="ChEBI" id="CHEBI:29105"/>
    </ligand>
</feature>
<proteinExistence type="predicted"/>
<name>A0A1X7VM75_AMPQE</name>
<feature type="binding site" evidence="8">
    <location>
        <position position="131"/>
    </location>
    <ligand>
        <name>Zn(2+)</name>
        <dbReference type="ChEBI" id="CHEBI:29105"/>
    </ligand>
</feature>
<dbReference type="PANTHER" id="PTHR11085">
    <property type="entry name" value="NAD-DEPENDENT PROTEIN DEACYLASE SIRTUIN-5, MITOCHONDRIAL-RELATED"/>
    <property type="match status" value="1"/>
</dbReference>
<evidence type="ECO:0000256" key="3">
    <source>
        <dbReference type="ARBA" id="ARBA00022723"/>
    </source>
</evidence>
<keyword evidence="4 8" id="KW-0862">Zinc</keyword>
<dbReference type="Pfam" id="PF02146">
    <property type="entry name" value="SIR2"/>
    <property type="match status" value="3"/>
</dbReference>